<feature type="domain" description="Leucine zipper with capping helix" evidence="8">
    <location>
        <begin position="151"/>
        <end position="205"/>
    </location>
</feature>
<evidence type="ECO:0000256" key="2">
    <source>
        <dbReference type="ARBA" id="ARBA00005981"/>
    </source>
</evidence>
<dbReference type="InterPro" id="IPR036390">
    <property type="entry name" value="WH_DNA-bd_sf"/>
</dbReference>
<evidence type="ECO:0000256" key="1">
    <source>
        <dbReference type="ARBA" id="ARBA00004123"/>
    </source>
</evidence>
<dbReference type="STRING" id="595528.A0A0D2X503"/>
<dbReference type="Pfam" id="PF03962">
    <property type="entry name" value="Mnd1"/>
    <property type="match status" value="1"/>
</dbReference>
<dbReference type="PhylomeDB" id="A0A0D2X503"/>
<evidence type="ECO:0000259" key="8">
    <source>
        <dbReference type="Pfam" id="PF18517"/>
    </source>
</evidence>
<dbReference type="EMBL" id="KE346372">
    <property type="protein sequence ID" value="KJE96959.1"/>
    <property type="molecule type" value="Genomic_DNA"/>
</dbReference>
<name>A0A0D2X503_CAPO3</name>
<comment type="similarity">
    <text evidence="2 5">Belongs to the MND1 family.</text>
</comment>
<gene>
    <name evidence="9" type="ORF">CAOG_007199</name>
</gene>
<evidence type="ECO:0000256" key="5">
    <source>
        <dbReference type="PIRNR" id="PIRNR026991"/>
    </source>
</evidence>
<reference evidence="10" key="1">
    <citation type="submission" date="2011-02" db="EMBL/GenBank/DDBJ databases">
        <title>The Genome Sequence of Capsaspora owczarzaki ATCC 30864.</title>
        <authorList>
            <person name="Russ C."/>
            <person name="Cuomo C."/>
            <person name="Burger G."/>
            <person name="Gray M.W."/>
            <person name="Holland P.W.H."/>
            <person name="King N."/>
            <person name="Lang F.B.F."/>
            <person name="Roger A.J."/>
            <person name="Ruiz-Trillo I."/>
            <person name="Young S.K."/>
            <person name="Zeng Q."/>
            <person name="Gargeya S."/>
            <person name="Alvarado L."/>
            <person name="Berlin A."/>
            <person name="Chapman S.B."/>
            <person name="Chen Z."/>
            <person name="Freedman E."/>
            <person name="Gellesch M."/>
            <person name="Goldberg J."/>
            <person name="Griggs A."/>
            <person name="Gujja S."/>
            <person name="Heilman E."/>
            <person name="Heiman D."/>
            <person name="Howarth C."/>
            <person name="Mehta T."/>
            <person name="Neiman D."/>
            <person name="Pearson M."/>
            <person name="Roberts A."/>
            <person name="Saif S."/>
            <person name="Shea T."/>
            <person name="Shenoy N."/>
            <person name="Sisk P."/>
            <person name="Stolte C."/>
            <person name="Sykes S."/>
            <person name="White J."/>
            <person name="Yandava C."/>
            <person name="Haas B."/>
            <person name="Nusbaum C."/>
            <person name="Birren B."/>
        </authorList>
    </citation>
    <scope>NUCLEOTIDE SEQUENCE</scope>
    <source>
        <strain evidence="10">ATCC 30864</strain>
    </source>
</reference>
<dbReference type="GO" id="GO:0005634">
    <property type="term" value="C:nucleus"/>
    <property type="evidence" value="ECO:0007669"/>
    <property type="project" value="UniProtKB-SubCell"/>
</dbReference>
<dbReference type="SUPFAM" id="SSF46785">
    <property type="entry name" value="Winged helix' DNA-binding domain"/>
    <property type="match status" value="1"/>
</dbReference>
<evidence type="ECO:0000256" key="4">
    <source>
        <dbReference type="ARBA" id="ARBA00023242"/>
    </source>
</evidence>
<evidence type="ECO:0000259" key="7">
    <source>
        <dbReference type="Pfam" id="PF03962"/>
    </source>
</evidence>
<proteinExistence type="inferred from homology"/>
<comment type="function">
    <text evidence="5">Required for proper homologous chromosome pairing and efficient cross-over and intragenic recombination during meiosis.</text>
</comment>
<dbReference type="InterPro" id="IPR040661">
    <property type="entry name" value="LZ3wCH"/>
</dbReference>
<evidence type="ECO:0000313" key="10">
    <source>
        <dbReference type="Proteomes" id="UP000008743"/>
    </source>
</evidence>
<evidence type="ECO:0000256" key="6">
    <source>
        <dbReference type="SAM" id="Coils"/>
    </source>
</evidence>
<evidence type="ECO:0000313" key="9">
    <source>
        <dbReference type="EMBL" id="KJE96959.1"/>
    </source>
</evidence>
<feature type="coiled-coil region" evidence="6">
    <location>
        <begin position="87"/>
        <end position="148"/>
    </location>
</feature>
<dbReference type="PIRSF" id="PIRSF026991">
    <property type="entry name" value="Mnd1"/>
    <property type="match status" value="1"/>
</dbReference>
<sequence>MSGKKKGLSVEEKRKRLLQMFYEKQDFFNLKEVEKYGSKEKGITAMTVKDILQSLVDDSMVDTERIGTSNYYWAFPSKGLQIRKRKIGEMSEELARTKARREELTAAAADAGTGREETEERATAIAEMEEQESILAKVEAELAQYRASDPEVIAARIQETQVCLDAANRWTDNMFSMKSVFRNNFNLEEADFNKAFGVPAELDYVELK</sequence>
<protein>
    <recommendedName>
        <fullName evidence="11">Meiotic nuclear division protein 1 homolog</fullName>
    </recommendedName>
</protein>
<feature type="domain" description="Mnd1 HTH" evidence="7">
    <location>
        <begin position="17"/>
        <end position="76"/>
    </location>
</feature>
<dbReference type="GO" id="GO:0003690">
    <property type="term" value="F:double-stranded DNA binding"/>
    <property type="evidence" value="ECO:0007669"/>
    <property type="project" value="InterPro"/>
</dbReference>
<dbReference type="AlphaFoldDB" id="A0A0D2X503"/>
<keyword evidence="10" id="KW-1185">Reference proteome</keyword>
<dbReference type="OrthoDB" id="273345at2759"/>
<evidence type="ECO:0000256" key="3">
    <source>
        <dbReference type="ARBA" id="ARBA00023054"/>
    </source>
</evidence>
<dbReference type="eggNOG" id="KOG3433">
    <property type="taxonomic scope" value="Eukaryota"/>
</dbReference>
<evidence type="ECO:0008006" key="11">
    <source>
        <dbReference type="Google" id="ProtNLM"/>
    </source>
</evidence>
<organism evidence="9 10">
    <name type="scientific">Capsaspora owczarzaki (strain ATCC 30864)</name>
    <dbReference type="NCBI Taxonomy" id="595528"/>
    <lineage>
        <taxon>Eukaryota</taxon>
        <taxon>Filasterea</taxon>
        <taxon>Capsaspora</taxon>
    </lineage>
</organism>
<dbReference type="RefSeq" id="XP_004343923.2">
    <property type="nucleotide sequence ID" value="XM_004343873.2"/>
</dbReference>
<comment type="subcellular location">
    <subcellularLocation>
        <location evidence="1 5">Nucleus</location>
    </subcellularLocation>
</comment>
<dbReference type="FunCoup" id="A0A0D2X503">
    <property type="interactions" value="77"/>
</dbReference>
<dbReference type="Proteomes" id="UP000008743">
    <property type="component" value="Unassembled WGS sequence"/>
</dbReference>
<keyword evidence="4 5" id="KW-0539">Nucleus</keyword>
<dbReference type="InParanoid" id="A0A0D2X503"/>
<dbReference type="InterPro" id="IPR040453">
    <property type="entry name" value="Mnd1_HTH"/>
</dbReference>
<keyword evidence="3 6" id="KW-0175">Coiled coil</keyword>
<accession>A0A0D2X503</accession>
<dbReference type="InterPro" id="IPR005647">
    <property type="entry name" value="Mnd1"/>
</dbReference>
<dbReference type="GO" id="GO:0007131">
    <property type="term" value="P:reciprocal meiotic recombination"/>
    <property type="evidence" value="ECO:0007669"/>
    <property type="project" value="InterPro"/>
</dbReference>
<dbReference type="Pfam" id="PF18517">
    <property type="entry name" value="LZ3wCH"/>
    <property type="match status" value="1"/>
</dbReference>